<feature type="compositionally biased region" description="Low complexity" evidence="1">
    <location>
        <begin position="1"/>
        <end position="17"/>
    </location>
</feature>
<dbReference type="Proteomes" id="UP000580250">
    <property type="component" value="Unassembled WGS sequence"/>
</dbReference>
<feature type="region of interest" description="Disordered" evidence="1">
    <location>
        <begin position="71"/>
        <end position="92"/>
    </location>
</feature>
<dbReference type="PANTHER" id="PTHR13621">
    <property type="entry name" value="PROLINE-RICH PROTEIN PRCC"/>
    <property type="match status" value="1"/>
</dbReference>
<accession>A0A6V7WAX6</accession>
<dbReference type="Pfam" id="PF10253">
    <property type="entry name" value="PRCC"/>
    <property type="match status" value="1"/>
</dbReference>
<evidence type="ECO:0000313" key="3">
    <source>
        <dbReference type="Proteomes" id="UP000580250"/>
    </source>
</evidence>
<feature type="compositionally biased region" description="Polar residues" evidence="1">
    <location>
        <begin position="18"/>
        <end position="37"/>
    </location>
</feature>
<organism evidence="2 3">
    <name type="scientific">Meloidogyne enterolobii</name>
    <name type="common">Root-knot nematode worm</name>
    <name type="synonym">Meloidogyne mayaguensis</name>
    <dbReference type="NCBI Taxonomy" id="390850"/>
    <lineage>
        <taxon>Eukaryota</taxon>
        <taxon>Metazoa</taxon>
        <taxon>Ecdysozoa</taxon>
        <taxon>Nematoda</taxon>
        <taxon>Chromadorea</taxon>
        <taxon>Rhabditida</taxon>
        <taxon>Tylenchina</taxon>
        <taxon>Tylenchomorpha</taxon>
        <taxon>Tylenchoidea</taxon>
        <taxon>Meloidogynidae</taxon>
        <taxon>Meloidogyninae</taxon>
        <taxon>Meloidogyne</taxon>
    </lineage>
</organism>
<dbReference type="PANTHER" id="PTHR13621:SF2">
    <property type="entry name" value="PROLINE-RICH PROTEIN PRCC"/>
    <property type="match status" value="1"/>
</dbReference>
<sequence length="293" mass="32513">MNSKKPGLLALLPKPKGVSQTKAPELPSNSALPKLGPSQTLEQIQQIEETMKTVEFKKINDKPVGTSLLGIVDYSSDSNDDDDENEGIEKEKFENDEPIDFFGLKNSSEPASKKIRLEGEDYDVLNEPQIFFEEVAPGPSRLLNDNLSNDTSISCSSDEKTPSVLRSITDQEASRLIFERELVPNGVYNSAIADEAISGMIDVSVDAALGPNIRENLLQNLNTKQMAQMACGPLPKLPQGSDKTAKTMPERLAKRKHQITHLAQVAISREEQLQEKWAEGRQQKKMSRQKYGF</sequence>
<dbReference type="AlphaFoldDB" id="A0A6V7WAX6"/>
<name>A0A6V7WAX6_MELEN</name>
<proteinExistence type="predicted"/>
<feature type="region of interest" description="Disordered" evidence="1">
    <location>
        <begin position="1"/>
        <end position="37"/>
    </location>
</feature>
<dbReference type="GO" id="GO:0005634">
    <property type="term" value="C:nucleus"/>
    <property type="evidence" value="ECO:0007669"/>
    <property type="project" value="TreeGrafter"/>
</dbReference>
<reference evidence="2 3" key="1">
    <citation type="submission" date="2020-08" db="EMBL/GenBank/DDBJ databases">
        <authorList>
            <person name="Koutsovoulos G."/>
            <person name="Danchin GJ E."/>
        </authorList>
    </citation>
    <scope>NUCLEOTIDE SEQUENCE [LARGE SCALE GENOMIC DNA]</scope>
</reference>
<evidence type="ECO:0000256" key="1">
    <source>
        <dbReference type="SAM" id="MobiDB-lite"/>
    </source>
</evidence>
<comment type="caution">
    <text evidence="2">The sequence shown here is derived from an EMBL/GenBank/DDBJ whole genome shotgun (WGS) entry which is preliminary data.</text>
</comment>
<dbReference type="InterPro" id="IPR018800">
    <property type="entry name" value="PRCC"/>
</dbReference>
<protein>
    <submittedName>
        <fullName evidence="2">Uncharacterized protein</fullName>
    </submittedName>
</protein>
<evidence type="ECO:0000313" key="2">
    <source>
        <dbReference type="EMBL" id="CAD2184294.1"/>
    </source>
</evidence>
<dbReference type="EMBL" id="CAJEWN010000496">
    <property type="protein sequence ID" value="CAD2184294.1"/>
    <property type="molecule type" value="Genomic_DNA"/>
</dbReference>
<gene>
    <name evidence="2" type="ORF">MENT_LOCUS36640</name>
</gene>
<dbReference type="OrthoDB" id="206969at2759"/>